<evidence type="ECO:0000256" key="1">
    <source>
        <dbReference type="SAM" id="Phobius"/>
    </source>
</evidence>
<sequence>MSGKQKCQEPCKKEACGIQSCLTTNNFNPQRCKISFFQHTLFFLLMACFITVIYVDFSGMN</sequence>
<evidence type="ECO:0000313" key="3">
    <source>
        <dbReference type="Proteomes" id="UP001412067"/>
    </source>
</evidence>
<keyword evidence="1" id="KW-0812">Transmembrane</keyword>
<comment type="caution">
    <text evidence="2">The sequence shown here is derived from an EMBL/GenBank/DDBJ whole genome shotgun (WGS) entry which is preliminary data.</text>
</comment>
<dbReference type="EMBL" id="JBBWWR010000012">
    <property type="protein sequence ID" value="KAK8958891.1"/>
    <property type="molecule type" value="Genomic_DNA"/>
</dbReference>
<keyword evidence="1" id="KW-0472">Membrane</keyword>
<keyword evidence="1" id="KW-1133">Transmembrane helix</keyword>
<keyword evidence="3" id="KW-1185">Reference proteome</keyword>
<gene>
    <name evidence="2" type="ORF">KSP40_PGU008608</name>
</gene>
<accession>A0ABR2M4K6</accession>
<dbReference type="InterPro" id="IPR009069">
    <property type="entry name" value="Cys_alpha_HP_mot_SF"/>
</dbReference>
<name>A0ABR2M4K6_9ASPA</name>
<dbReference type="InterPro" id="IPR027179">
    <property type="entry name" value="CMC4"/>
</dbReference>
<evidence type="ECO:0000313" key="2">
    <source>
        <dbReference type="EMBL" id="KAK8958891.1"/>
    </source>
</evidence>
<reference evidence="2 3" key="1">
    <citation type="journal article" date="2022" name="Nat. Plants">
        <title>Genomes of leafy and leafless Platanthera orchids illuminate the evolution of mycoheterotrophy.</title>
        <authorList>
            <person name="Li M.H."/>
            <person name="Liu K.W."/>
            <person name="Li Z."/>
            <person name="Lu H.C."/>
            <person name="Ye Q.L."/>
            <person name="Zhang D."/>
            <person name="Wang J.Y."/>
            <person name="Li Y.F."/>
            <person name="Zhong Z.M."/>
            <person name="Liu X."/>
            <person name="Yu X."/>
            <person name="Liu D.K."/>
            <person name="Tu X.D."/>
            <person name="Liu B."/>
            <person name="Hao Y."/>
            <person name="Liao X.Y."/>
            <person name="Jiang Y.T."/>
            <person name="Sun W.H."/>
            <person name="Chen J."/>
            <person name="Chen Y.Q."/>
            <person name="Ai Y."/>
            <person name="Zhai J.W."/>
            <person name="Wu S.S."/>
            <person name="Zhou Z."/>
            <person name="Hsiao Y.Y."/>
            <person name="Wu W.L."/>
            <person name="Chen Y.Y."/>
            <person name="Lin Y.F."/>
            <person name="Hsu J.L."/>
            <person name="Li C.Y."/>
            <person name="Wang Z.W."/>
            <person name="Zhao X."/>
            <person name="Zhong W.Y."/>
            <person name="Ma X.K."/>
            <person name="Ma L."/>
            <person name="Huang J."/>
            <person name="Chen G.Z."/>
            <person name="Huang M.Z."/>
            <person name="Huang L."/>
            <person name="Peng D.H."/>
            <person name="Luo Y.B."/>
            <person name="Zou S.Q."/>
            <person name="Chen S.P."/>
            <person name="Lan S."/>
            <person name="Tsai W.C."/>
            <person name="Van de Peer Y."/>
            <person name="Liu Z.J."/>
        </authorList>
    </citation>
    <scope>NUCLEOTIDE SEQUENCE [LARGE SCALE GENOMIC DNA]</scope>
    <source>
        <strain evidence="2">Lor288</strain>
    </source>
</reference>
<feature type="transmembrane region" description="Helical" evidence="1">
    <location>
        <begin position="36"/>
        <end position="55"/>
    </location>
</feature>
<organism evidence="2 3">
    <name type="scientific">Platanthera guangdongensis</name>
    <dbReference type="NCBI Taxonomy" id="2320717"/>
    <lineage>
        <taxon>Eukaryota</taxon>
        <taxon>Viridiplantae</taxon>
        <taxon>Streptophyta</taxon>
        <taxon>Embryophyta</taxon>
        <taxon>Tracheophyta</taxon>
        <taxon>Spermatophyta</taxon>
        <taxon>Magnoliopsida</taxon>
        <taxon>Liliopsida</taxon>
        <taxon>Asparagales</taxon>
        <taxon>Orchidaceae</taxon>
        <taxon>Orchidoideae</taxon>
        <taxon>Orchideae</taxon>
        <taxon>Orchidinae</taxon>
        <taxon>Platanthera</taxon>
    </lineage>
</organism>
<dbReference type="Gene3D" id="1.10.287.1130">
    <property type="entry name" value="CytochromE C oxidase copper chaperone"/>
    <property type="match status" value="1"/>
</dbReference>
<proteinExistence type="predicted"/>
<dbReference type="Pfam" id="PF08991">
    <property type="entry name" value="CMC4"/>
    <property type="match status" value="1"/>
</dbReference>
<dbReference type="SUPFAM" id="SSF47072">
    <property type="entry name" value="Cysteine alpha-hairpin motif"/>
    <property type="match status" value="1"/>
</dbReference>
<dbReference type="Proteomes" id="UP001412067">
    <property type="component" value="Unassembled WGS sequence"/>
</dbReference>
<protein>
    <submittedName>
        <fullName evidence="2">Uncharacterized protein</fullName>
    </submittedName>
</protein>